<reference evidence="1 2" key="1">
    <citation type="submission" date="2014-04" db="EMBL/GenBank/DDBJ databases">
        <title>Evolutionary Origins and Diversification of the Mycorrhizal Mutualists.</title>
        <authorList>
            <consortium name="DOE Joint Genome Institute"/>
            <consortium name="Mycorrhizal Genomics Consortium"/>
            <person name="Kohler A."/>
            <person name="Kuo A."/>
            <person name="Nagy L.G."/>
            <person name="Floudas D."/>
            <person name="Copeland A."/>
            <person name="Barry K.W."/>
            <person name="Cichocki N."/>
            <person name="Veneault-Fourrey C."/>
            <person name="LaButti K."/>
            <person name="Lindquist E.A."/>
            <person name="Lipzen A."/>
            <person name="Lundell T."/>
            <person name="Morin E."/>
            <person name="Murat C."/>
            <person name="Riley R."/>
            <person name="Ohm R."/>
            <person name="Sun H."/>
            <person name="Tunlid A."/>
            <person name="Henrissat B."/>
            <person name="Grigoriev I.V."/>
            <person name="Hibbett D.S."/>
            <person name="Martin F."/>
        </authorList>
    </citation>
    <scope>NUCLEOTIDE SEQUENCE [LARGE SCALE GENOMIC DNA]</scope>
    <source>
        <strain evidence="1 2">Koide BX008</strain>
    </source>
</reference>
<proteinExistence type="predicted"/>
<dbReference type="PANTHER" id="PTHR35871:SF1">
    <property type="entry name" value="CXC1-LIKE CYSTEINE CLUSTER ASSOCIATED WITH KDZ TRANSPOSASES DOMAIN-CONTAINING PROTEIN"/>
    <property type="match status" value="1"/>
</dbReference>
<dbReference type="InterPro" id="IPR036397">
    <property type="entry name" value="RNaseH_sf"/>
</dbReference>
<dbReference type="Gene3D" id="3.30.420.10">
    <property type="entry name" value="Ribonuclease H-like superfamily/Ribonuclease H"/>
    <property type="match status" value="1"/>
</dbReference>
<protein>
    <submittedName>
        <fullName evidence="1">Uncharacterized protein</fullName>
    </submittedName>
</protein>
<evidence type="ECO:0000313" key="2">
    <source>
        <dbReference type="Proteomes" id="UP000054549"/>
    </source>
</evidence>
<dbReference type="OrthoDB" id="10039611at2759"/>
<dbReference type="GO" id="GO:0003676">
    <property type="term" value="F:nucleic acid binding"/>
    <property type="evidence" value="ECO:0007669"/>
    <property type="project" value="InterPro"/>
</dbReference>
<sequence>MLCMWTRSFISDRKEIPENRYGCGNKSAIDDEDLAQDIHLHLQTIGKYIKADDIVQYCAKPAILARLKRTKTICLATAQRWLEKMGYQWKRNLKGQYVDGHERPDVVDYRQRVFLPAMERYECHMRGWVDEHGWDLPWGINRAIVAWIHDESIFYAHDRCQTAWYHKEATAKPYAKGEGVSLMVADFVSADYGWLQSPDGTEFARVIFRPGKNHEGYFTNEDILAQVEKAMAILTKFYPDEDHYFIYDNASTHLSRAGNALSSIRMPKNPLKPDTNFGVLINVVDGRILKRKVQMRNGRFNDREQEFYFPEGHEMAGLFKGMAVILTERGYDVSKKKAQCGKAFADCQGGAIVMDCCCRRILFNKPDFAEEESLLETCCRSQGYPVHFFPKFHCEMSFIEQCWGNAKYATRSLRFMDAYRKGLNGKQAAWAAKKYRGHRIIPDSILQDLEKANISNLSLL</sequence>
<dbReference type="PANTHER" id="PTHR35871">
    <property type="entry name" value="EXPRESSED PROTEIN"/>
    <property type="match status" value="1"/>
</dbReference>
<evidence type="ECO:0000313" key="1">
    <source>
        <dbReference type="EMBL" id="KIL54686.1"/>
    </source>
</evidence>
<dbReference type="AlphaFoldDB" id="A0A0C2WDM3"/>
<dbReference type="Proteomes" id="UP000054549">
    <property type="component" value="Unassembled WGS sequence"/>
</dbReference>
<organism evidence="1 2">
    <name type="scientific">Amanita muscaria (strain Koide BX008)</name>
    <dbReference type="NCBI Taxonomy" id="946122"/>
    <lineage>
        <taxon>Eukaryota</taxon>
        <taxon>Fungi</taxon>
        <taxon>Dikarya</taxon>
        <taxon>Basidiomycota</taxon>
        <taxon>Agaricomycotina</taxon>
        <taxon>Agaricomycetes</taxon>
        <taxon>Agaricomycetidae</taxon>
        <taxon>Agaricales</taxon>
        <taxon>Pluteineae</taxon>
        <taxon>Amanitaceae</taxon>
        <taxon>Amanita</taxon>
    </lineage>
</organism>
<gene>
    <name evidence="1" type="ORF">M378DRAFT_1052139</name>
</gene>
<dbReference type="EMBL" id="KN818660">
    <property type="protein sequence ID" value="KIL54686.1"/>
    <property type="molecule type" value="Genomic_DNA"/>
</dbReference>
<name>A0A0C2WDM3_AMAMK</name>
<accession>A0A0C2WDM3</accession>
<keyword evidence="2" id="KW-1185">Reference proteome</keyword>
<dbReference type="HOGENOM" id="CLU_005726_1_0_1"/>
<dbReference type="InParanoid" id="A0A0C2WDM3"/>